<keyword evidence="1" id="KW-1133">Transmembrane helix</keyword>
<evidence type="ECO:0000313" key="2">
    <source>
        <dbReference type="EMBL" id="GLI26570.1"/>
    </source>
</evidence>
<feature type="transmembrane region" description="Helical" evidence="1">
    <location>
        <begin position="74"/>
        <end position="92"/>
    </location>
</feature>
<dbReference type="EMBL" id="BSDP01000001">
    <property type="protein sequence ID" value="GLI26570.1"/>
    <property type="molecule type" value="Genomic_DNA"/>
</dbReference>
<dbReference type="Proteomes" id="UP001144396">
    <property type="component" value="Unassembled WGS sequence"/>
</dbReference>
<gene>
    <name evidence="2" type="ORF">ARHIZOSPH14_08120</name>
</gene>
<feature type="transmembrane region" description="Helical" evidence="1">
    <location>
        <begin position="39"/>
        <end position="62"/>
    </location>
</feature>
<feature type="transmembrane region" description="Helical" evidence="1">
    <location>
        <begin position="104"/>
        <end position="123"/>
    </location>
</feature>
<evidence type="ECO:0000313" key="3">
    <source>
        <dbReference type="Proteomes" id="UP001144396"/>
    </source>
</evidence>
<name>A0A9W6CVQ7_9MICO</name>
<sequence>MRATTTRVTTWAAVGGVCGLAWAASFRAYMAEISGAISAVHWVGTFLALLLPGAIIGVALGASAVADPVRHRRALHWAASAPLLFAAFPLALPGALVDFLTQGLGGGALGVALAAIAGGYAIGGRRTWARWTCGLLAVLLLAGIAASVPSIAGAALAFTTPRGMWVVVLALSLLLVLYVAAAIPFRRLNAPYRAGQAADASSATAS</sequence>
<evidence type="ECO:0000256" key="1">
    <source>
        <dbReference type="SAM" id="Phobius"/>
    </source>
</evidence>
<evidence type="ECO:0008006" key="4">
    <source>
        <dbReference type="Google" id="ProtNLM"/>
    </source>
</evidence>
<protein>
    <recommendedName>
        <fullName evidence="4">DUF998 domain-containing protein</fullName>
    </recommendedName>
</protein>
<dbReference type="AlphaFoldDB" id="A0A9W6CVQ7"/>
<feature type="transmembrane region" description="Helical" evidence="1">
    <location>
        <begin position="135"/>
        <end position="158"/>
    </location>
</feature>
<proteinExistence type="predicted"/>
<organism evidence="2 3">
    <name type="scientific">Agromyces rhizosphaerae</name>
    <dbReference type="NCBI Taxonomy" id="88374"/>
    <lineage>
        <taxon>Bacteria</taxon>
        <taxon>Bacillati</taxon>
        <taxon>Actinomycetota</taxon>
        <taxon>Actinomycetes</taxon>
        <taxon>Micrococcales</taxon>
        <taxon>Microbacteriaceae</taxon>
        <taxon>Agromyces</taxon>
    </lineage>
</organism>
<feature type="transmembrane region" description="Helical" evidence="1">
    <location>
        <begin position="164"/>
        <end position="183"/>
    </location>
</feature>
<keyword evidence="1" id="KW-0812">Transmembrane</keyword>
<keyword evidence="1" id="KW-0472">Membrane</keyword>
<keyword evidence="3" id="KW-1185">Reference proteome</keyword>
<accession>A0A9W6CVQ7</accession>
<comment type="caution">
    <text evidence="2">The sequence shown here is derived from an EMBL/GenBank/DDBJ whole genome shotgun (WGS) entry which is preliminary data.</text>
</comment>
<reference evidence="2" key="1">
    <citation type="submission" date="2022-12" db="EMBL/GenBank/DDBJ databases">
        <title>Reference genome sequencing for broad-spectrum identification of bacterial and archaeal isolates by mass spectrometry.</title>
        <authorList>
            <person name="Sekiguchi Y."/>
            <person name="Tourlousse D.M."/>
        </authorList>
    </citation>
    <scope>NUCLEOTIDE SEQUENCE</scope>
    <source>
        <strain evidence="2">14</strain>
    </source>
</reference>